<proteinExistence type="predicted"/>
<dbReference type="SUPFAM" id="SSF48452">
    <property type="entry name" value="TPR-like"/>
    <property type="match status" value="1"/>
</dbReference>
<feature type="compositionally biased region" description="Low complexity" evidence="3">
    <location>
        <begin position="1"/>
        <end position="17"/>
    </location>
</feature>
<feature type="compositionally biased region" description="Pro residues" evidence="3">
    <location>
        <begin position="18"/>
        <end position="32"/>
    </location>
</feature>
<accession>A0A165RI89</accession>
<feature type="region of interest" description="Disordered" evidence="3">
    <location>
        <begin position="1"/>
        <end position="32"/>
    </location>
</feature>
<evidence type="ECO:0000313" key="4">
    <source>
        <dbReference type="EMBL" id="KZT70787.1"/>
    </source>
</evidence>
<keyword evidence="5" id="KW-1185">Reference proteome</keyword>
<dbReference type="InterPro" id="IPR019734">
    <property type="entry name" value="TPR_rpt"/>
</dbReference>
<dbReference type="STRING" id="1314783.A0A165RI89"/>
<dbReference type="GO" id="GO:0051879">
    <property type="term" value="F:Hsp90 protein binding"/>
    <property type="evidence" value="ECO:0007669"/>
    <property type="project" value="TreeGrafter"/>
</dbReference>
<evidence type="ECO:0000256" key="2">
    <source>
        <dbReference type="ARBA" id="ARBA00022803"/>
    </source>
</evidence>
<keyword evidence="1" id="KW-0677">Repeat</keyword>
<evidence type="ECO:0000256" key="1">
    <source>
        <dbReference type="ARBA" id="ARBA00022737"/>
    </source>
</evidence>
<dbReference type="InterPro" id="IPR011990">
    <property type="entry name" value="TPR-like_helical_dom_sf"/>
</dbReference>
<keyword evidence="2" id="KW-0802">TPR repeat</keyword>
<evidence type="ECO:0000313" key="5">
    <source>
        <dbReference type="Proteomes" id="UP000076727"/>
    </source>
</evidence>
<dbReference type="SMART" id="SM00028">
    <property type="entry name" value="TPR"/>
    <property type="match status" value="3"/>
</dbReference>
<dbReference type="PANTHER" id="PTHR22904:SF523">
    <property type="entry name" value="STRESS-INDUCED-PHOSPHOPROTEIN 1"/>
    <property type="match status" value="1"/>
</dbReference>
<protein>
    <submittedName>
        <fullName evidence="4">TPR-like protein</fullName>
    </submittedName>
</protein>
<evidence type="ECO:0000256" key="3">
    <source>
        <dbReference type="SAM" id="MobiDB-lite"/>
    </source>
</evidence>
<name>A0A165RI89_9APHY</name>
<dbReference type="Proteomes" id="UP000076727">
    <property type="component" value="Unassembled WGS sequence"/>
</dbReference>
<dbReference type="Gene3D" id="1.25.40.10">
    <property type="entry name" value="Tetratricopeptide repeat domain"/>
    <property type="match status" value="1"/>
</dbReference>
<dbReference type="PANTHER" id="PTHR22904">
    <property type="entry name" value="TPR REPEAT CONTAINING PROTEIN"/>
    <property type="match status" value="1"/>
</dbReference>
<feature type="region of interest" description="Disordered" evidence="3">
    <location>
        <begin position="241"/>
        <end position="262"/>
    </location>
</feature>
<dbReference type="EMBL" id="KV429049">
    <property type="protein sequence ID" value="KZT70787.1"/>
    <property type="molecule type" value="Genomic_DNA"/>
</dbReference>
<sequence length="262" mass="29020">MSQTHTHGPGTHPGHTHGPPPPPPPQMAMRPPDPLMQAVIEASFRPVNFALGPPENGSVLCGLHKLEKCEGCDVDYTGLNRLSRTLHSNSNLRCPPPPNMVNKQLSQAVVNTKEEGNALFKGGLYDKAIQRYTMAANIASQRPPWEHQILLREELATVLSNRAAAFLEIGDYISSLVDAEVVIQLRRNWSKGYFRKAKALLKMDRPKEAREAIQVGLAFDPDNKELQEILARIDHFLARREQGHQSNEMASPDPQSPIPPAS</sequence>
<dbReference type="AlphaFoldDB" id="A0A165RI89"/>
<dbReference type="OrthoDB" id="433738at2759"/>
<organism evidence="4 5">
    <name type="scientific">Daedalea quercina L-15889</name>
    <dbReference type="NCBI Taxonomy" id="1314783"/>
    <lineage>
        <taxon>Eukaryota</taxon>
        <taxon>Fungi</taxon>
        <taxon>Dikarya</taxon>
        <taxon>Basidiomycota</taxon>
        <taxon>Agaricomycotina</taxon>
        <taxon>Agaricomycetes</taxon>
        <taxon>Polyporales</taxon>
        <taxon>Fomitopsis</taxon>
    </lineage>
</organism>
<reference evidence="4 5" key="1">
    <citation type="journal article" date="2016" name="Mol. Biol. Evol.">
        <title>Comparative Genomics of Early-Diverging Mushroom-Forming Fungi Provides Insights into the Origins of Lignocellulose Decay Capabilities.</title>
        <authorList>
            <person name="Nagy L.G."/>
            <person name="Riley R."/>
            <person name="Tritt A."/>
            <person name="Adam C."/>
            <person name="Daum C."/>
            <person name="Floudas D."/>
            <person name="Sun H."/>
            <person name="Yadav J.S."/>
            <person name="Pangilinan J."/>
            <person name="Larsson K.H."/>
            <person name="Matsuura K."/>
            <person name="Barry K."/>
            <person name="Labutti K."/>
            <person name="Kuo R."/>
            <person name="Ohm R.A."/>
            <person name="Bhattacharya S.S."/>
            <person name="Shirouzu T."/>
            <person name="Yoshinaga Y."/>
            <person name="Martin F.M."/>
            <person name="Grigoriev I.V."/>
            <person name="Hibbett D.S."/>
        </authorList>
    </citation>
    <scope>NUCLEOTIDE SEQUENCE [LARGE SCALE GENOMIC DNA]</scope>
    <source>
        <strain evidence="4 5">L-15889</strain>
    </source>
</reference>
<gene>
    <name evidence="4" type="ORF">DAEQUDRAFT_166330</name>
</gene>